<evidence type="ECO:0000256" key="1">
    <source>
        <dbReference type="SAM" id="MobiDB-lite"/>
    </source>
</evidence>
<dbReference type="InterPro" id="IPR028000">
    <property type="entry name" value="Pma1"/>
</dbReference>
<dbReference type="EMBL" id="ML993950">
    <property type="protein sequence ID" value="KAF2202084.1"/>
    <property type="molecule type" value="Genomic_DNA"/>
</dbReference>
<feature type="transmembrane region" description="Helical" evidence="2">
    <location>
        <begin position="190"/>
        <end position="212"/>
    </location>
</feature>
<gene>
    <name evidence="3" type="ORF">GQ43DRAFT_369922</name>
</gene>
<evidence type="ECO:0000313" key="4">
    <source>
        <dbReference type="Proteomes" id="UP000799536"/>
    </source>
</evidence>
<comment type="caution">
    <text evidence="3">The sequence shown here is derived from an EMBL/GenBank/DDBJ whole genome shotgun (WGS) entry which is preliminary data.</text>
</comment>
<feature type="region of interest" description="Disordered" evidence="1">
    <location>
        <begin position="166"/>
        <end position="186"/>
    </location>
</feature>
<dbReference type="Proteomes" id="UP000799536">
    <property type="component" value="Unassembled WGS sequence"/>
</dbReference>
<dbReference type="AlphaFoldDB" id="A0A9P4JRT7"/>
<feature type="compositionally biased region" description="Low complexity" evidence="1">
    <location>
        <begin position="14"/>
        <end position="42"/>
    </location>
</feature>
<organism evidence="3 4">
    <name type="scientific">Delitschia confertaspora ATCC 74209</name>
    <dbReference type="NCBI Taxonomy" id="1513339"/>
    <lineage>
        <taxon>Eukaryota</taxon>
        <taxon>Fungi</taxon>
        <taxon>Dikarya</taxon>
        <taxon>Ascomycota</taxon>
        <taxon>Pezizomycotina</taxon>
        <taxon>Dothideomycetes</taxon>
        <taxon>Pleosporomycetidae</taxon>
        <taxon>Pleosporales</taxon>
        <taxon>Delitschiaceae</taxon>
        <taxon>Delitschia</taxon>
    </lineage>
</organism>
<feature type="compositionally biased region" description="Basic and acidic residues" evidence="1">
    <location>
        <begin position="176"/>
        <end position="185"/>
    </location>
</feature>
<keyword evidence="4" id="KW-1185">Reference proteome</keyword>
<accession>A0A9P4JRT7</accession>
<feature type="compositionally biased region" description="Basic residues" evidence="1">
    <location>
        <begin position="230"/>
        <end position="241"/>
    </location>
</feature>
<protein>
    <submittedName>
        <fullName evidence="3">Uncharacterized protein</fullName>
    </submittedName>
</protein>
<evidence type="ECO:0000313" key="3">
    <source>
        <dbReference type="EMBL" id="KAF2202084.1"/>
    </source>
</evidence>
<keyword evidence="2" id="KW-1133">Transmembrane helix</keyword>
<feature type="region of interest" description="Disordered" evidence="1">
    <location>
        <begin position="1"/>
        <end position="57"/>
    </location>
</feature>
<dbReference type="Pfam" id="PF14610">
    <property type="entry name" value="Psg1"/>
    <property type="match status" value="1"/>
</dbReference>
<dbReference type="OrthoDB" id="4084551at2759"/>
<name>A0A9P4JRT7_9PLEO</name>
<proteinExistence type="predicted"/>
<keyword evidence="2" id="KW-0812">Transmembrane</keyword>
<feature type="region of interest" description="Disordered" evidence="1">
    <location>
        <begin position="230"/>
        <end position="309"/>
    </location>
</feature>
<evidence type="ECO:0000256" key="2">
    <source>
        <dbReference type="SAM" id="Phobius"/>
    </source>
</evidence>
<sequence>MSDGKPTTFEVVGPTSSPSPSPISSSTSEAATSALTSEPSSTGSDAPKNTAGGPPTVDFPACHDANAKPFCVPNNESTLYVGDTYYVTWNPDFFPSNTTVTIKLQFMNDTLKEAWSSKETENSWGMASVTIEKAFLQGYSSNNLTFYAINFDPNDPKKKAEPYKGPTVTVTNQPPKHYEPPEKTKSPNKMGLMIGLPVSLGFVALVVLGLWLGMRKHRHIGIGSVMGRRKGYGTRQSKRQRMGLGKKGAIRLEQQEPPIPDYRDDVPAPHAHARGGSLGSLVSDDGIRPAPGGNQFRDEVQRQRTGGRL</sequence>
<reference evidence="3" key="1">
    <citation type="journal article" date="2020" name="Stud. Mycol.">
        <title>101 Dothideomycetes genomes: a test case for predicting lifestyles and emergence of pathogens.</title>
        <authorList>
            <person name="Haridas S."/>
            <person name="Albert R."/>
            <person name="Binder M."/>
            <person name="Bloem J."/>
            <person name="Labutti K."/>
            <person name="Salamov A."/>
            <person name="Andreopoulos B."/>
            <person name="Baker S."/>
            <person name="Barry K."/>
            <person name="Bills G."/>
            <person name="Bluhm B."/>
            <person name="Cannon C."/>
            <person name="Castanera R."/>
            <person name="Culley D."/>
            <person name="Daum C."/>
            <person name="Ezra D."/>
            <person name="Gonzalez J."/>
            <person name="Henrissat B."/>
            <person name="Kuo A."/>
            <person name="Liang C."/>
            <person name="Lipzen A."/>
            <person name="Lutzoni F."/>
            <person name="Magnuson J."/>
            <person name="Mondo S."/>
            <person name="Nolan M."/>
            <person name="Ohm R."/>
            <person name="Pangilinan J."/>
            <person name="Park H.-J."/>
            <person name="Ramirez L."/>
            <person name="Alfaro M."/>
            <person name="Sun H."/>
            <person name="Tritt A."/>
            <person name="Yoshinaga Y."/>
            <person name="Zwiers L.-H."/>
            <person name="Turgeon B."/>
            <person name="Goodwin S."/>
            <person name="Spatafora J."/>
            <person name="Crous P."/>
            <person name="Grigoriev I."/>
        </authorList>
    </citation>
    <scope>NUCLEOTIDE SEQUENCE</scope>
    <source>
        <strain evidence="3">ATCC 74209</strain>
    </source>
</reference>
<keyword evidence="2" id="KW-0472">Membrane</keyword>